<sequence>MRNARSQKVLERNIATNIWTARVMPLMLVGVAGYATYVTIALLCINYLLVKHDDKRAAIPILVVYLALLLLMATFFLRLYASTIYEPPYVPLGPAAVQERRDRSEKAKPPSEEDGLGMGEYNGVNAKDNLDSPGLELFYTKDIFVCEPDGKPIWCQYCANWKPDRTHHDSSSGRCIARMDHFCPWVGGPVGENNFKFFIQFTFWTAMYCLHLMVVMAFFVHRQLTSPDESLNSHFAAILAMLVDSPPGYFENCLMTAMISSAFFFFFTASMAGTSLDLAIRNLTTVERLGAKTKVHLLAIRKPSSLDPTQMNPYMVSNPPYRQITYPLNANGFPPEVSVPSDHSSSVETPTTVNADQPQQGLNQQEHKLGQTPVDRAATRPVHDAQLATLNDGSGPSYSRSSTTEANPPRELANEAPEMMPVTTSQGPNSRIEKVSSRDLKATRTFAVLKTEPGVNPWDLGSPLLNLKVVMGNRMIDWFLPTRSPCANHEDPESQFQLGPAIDKLRKSYFPFVEDARVN</sequence>
<evidence type="ECO:0000313" key="15">
    <source>
        <dbReference type="Proteomes" id="UP000254866"/>
    </source>
</evidence>
<keyword evidence="4 11" id="KW-1133">Transmembrane helix</keyword>
<reference evidence="14 15" key="1">
    <citation type="journal article" date="2018" name="IMA Fungus">
        <title>IMA Genome-F 9: Draft genome sequence of Annulohypoxylon stygium, Aspergillus mulundensis, Berkeleyomyces basicola (syn. Thielaviopsis basicola), Ceratocystis smalleyi, two Cercospora beticola strains, Coleophoma cylindrospora, Fusarium fracticaudum, Phialophora cf. hyalina, and Morchella septimelata.</title>
        <authorList>
            <person name="Wingfield B.D."/>
            <person name="Bills G.F."/>
            <person name="Dong Y."/>
            <person name="Huang W."/>
            <person name="Nel W.J."/>
            <person name="Swalarsk-Parry B.S."/>
            <person name="Vaghefi N."/>
            <person name="Wilken P.M."/>
            <person name="An Z."/>
            <person name="de Beer Z.W."/>
            <person name="De Vos L."/>
            <person name="Chen L."/>
            <person name="Duong T.A."/>
            <person name="Gao Y."/>
            <person name="Hammerbacher A."/>
            <person name="Kikkert J.R."/>
            <person name="Li Y."/>
            <person name="Li H."/>
            <person name="Li K."/>
            <person name="Li Q."/>
            <person name="Liu X."/>
            <person name="Ma X."/>
            <person name="Naidoo K."/>
            <person name="Pethybridge S.J."/>
            <person name="Sun J."/>
            <person name="Steenkamp E.T."/>
            <person name="van der Nest M.A."/>
            <person name="van Wyk S."/>
            <person name="Wingfield M.J."/>
            <person name="Xiong C."/>
            <person name="Yue Q."/>
            <person name="Zhang X."/>
        </authorList>
    </citation>
    <scope>NUCLEOTIDE SEQUENCE [LARGE SCALE GENOMIC DNA]</scope>
    <source>
        <strain evidence="14 15">BP 5553</strain>
    </source>
</reference>
<dbReference type="AlphaFoldDB" id="A0A370U1E7"/>
<evidence type="ECO:0000256" key="8">
    <source>
        <dbReference type="ARBA" id="ARBA00023315"/>
    </source>
</evidence>
<feature type="compositionally biased region" description="Polar residues" evidence="12">
    <location>
        <begin position="341"/>
        <end position="358"/>
    </location>
</feature>
<feature type="transmembrane region" description="Helical" evidence="11">
    <location>
        <begin position="26"/>
        <end position="50"/>
    </location>
</feature>
<dbReference type="GeneID" id="43594413"/>
<name>A0A370U1E7_9HELO</name>
<dbReference type="Proteomes" id="UP000254866">
    <property type="component" value="Unassembled WGS sequence"/>
</dbReference>
<feature type="region of interest" description="Disordered" evidence="12">
    <location>
        <begin position="100"/>
        <end position="119"/>
    </location>
</feature>
<dbReference type="Pfam" id="PF01529">
    <property type="entry name" value="DHHC"/>
    <property type="match status" value="1"/>
</dbReference>
<evidence type="ECO:0000256" key="4">
    <source>
        <dbReference type="ARBA" id="ARBA00022989"/>
    </source>
</evidence>
<evidence type="ECO:0000256" key="11">
    <source>
        <dbReference type="RuleBase" id="RU079119"/>
    </source>
</evidence>
<dbReference type="RefSeq" id="XP_031874241.1">
    <property type="nucleotide sequence ID" value="XM_032010187.1"/>
</dbReference>
<keyword evidence="7" id="KW-0449">Lipoprotein</keyword>
<dbReference type="GO" id="GO:0016020">
    <property type="term" value="C:membrane"/>
    <property type="evidence" value="ECO:0007669"/>
    <property type="project" value="UniProtKB-SubCell"/>
</dbReference>
<dbReference type="PANTHER" id="PTHR22883:SF23">
    <property type="entry name" value="PALMITOYLTRANSFERASE ZDHHC6"/>
    <property type="match status" value="1"/>
</dbReference>
<evidence type="ECO:0000256" key="9">
    <source>
        <dbReference type="ARBA" id="ARBA00038298"/>
    </source>
</evidence>
<keyword evidence="5 11" id="KW-0472">Membrane</keyword>
<dbReference type="PROSITE" id="PS50216">
    <property type="entry name" value="DHHC"/>
    <property type="match status" value="1"/>
</dbReference>
<dbReference type="OrthoDB" id="331948at2759"/>
<feature type="region of interest" description="Disordered" evidence="12">
    <location>
        <begin position="387"/>
        <end position="437"/>
    </location>
</feature>
<feature type="compositionally biased region" description="Polar residues" evidence="12">
    <location>
        <begin position="388"/>
        <end position="406"/>
    </location>
</feature>
<evidence type="ECO:0000256" key="6">
    <source>
        <dbReference type="ARBA" id="ARBA00023139"/>
    </source>
</evidence>
<evidence type="ECO:0000256" key="3">
    <source>
        <dbReference type="ARBA" id="ARBA00022692"/>
    </source>
</evidence>
<feature type="transmembrane region" description="Helical" evidence="11">
    <location>
        <begin position="256"/>
        <end position="280"/>
    </location>
</feature>
<feature type="domain" description="Palmitoyltransferase DHHC" evidence="13">
    <location>
        <begin position="154"/>
        <end position="289"/>
    </location>
</feature>
<gene>
    <name evidence="14" type="ORF">BP5553_01564</name>
</gene>
<evidence type="ECO:0000313" key="14">
    <source>
        <dbReference type="EMBL" id="RDL41585.1"/>
    </source>
</evidence>
<dbReference type="EMBL" id="NPIC01000001">
    <property type="protein sequence ID" value="RDL41585.1"/>
    <property type="molecule type" value="Genomic_DNA"/>
</dbReference>
<feature type="compositionally biased region" description="Basic and acidic residues" evidence="12">
    <location>
        <begin position="100"/>
        <end position="111"/>
    </location>
</feature>
<evidence type="ECO:0000256" key="2">
    <source>
        <dbReference type="ARBA" id="ARBA00022679"/>
    </source>
</evidence>
<organism evidence="14 15">
    <name type="scientific">Venustampulla echinocandica</name>
    <dbReference type="NCBI Taxonomy" id="2656787"/>
    <lineage>
        <taxon>Eukaryota</taxon>
        <taxon>Fungi</taxon>
        <taxon>Dikarya</taxon>
        <taxon>Ascomycota</taxon>
        <taxon>Pezizomycotina</taxon>
        <taxon>Leotiomycetes</taxon>
        <taxon>Helotiales</taxon>
        <taxon>Pleuroascaceae</taxon>
        <taxon>Venustampulla</taxon>
    </lineage>
</organism>
<comment type="similarity">
    <text evidence="9">Belongs to the DHHC palmitoyltransferase family. PFA5 subfamily.</text>
</comment>
<keyword evidence="6" id="KW-0564">Palmitate</keyword>
<keyword evidence="8 11" id="KW-0012">Acyltransferase</keyword>
<dbReference type="GO" id="GO:0005783">
    <property type="term" value="C:endoplasmic reticulum"/>
    <property type="evidence" value="ECO:0007669"/>
    <property type="project" value="TreeGrafter"/>
</dbReference>
<protein>
    <recommendedName>
        <fullName evidence="11">Palmitoyltransferase</fullName>
        <ecNumber evidence="11">2.3.1.225</ecNumber>
    </recommendedName>
</protein>
<feature type="transmembrane region" description="Helical" evidence="11">
    <location>
        <begin position="197"/>
        <end position="219"/>
    </location>
</feature>
<dbReference type="STRING" id="2656787.A0A370U1E7"/>
<dbReference type="GO" id="GO:0006612">
    <property type="term" value="P:protein targeting to membrane"/>
    <property type="evidence" value="ECO:0007669"/>
    <property type="project" value="TreeGrafter"/>
</dbReference>
<evidence type="ECO:0000256" key="7">
    <source>
        <dbReference type="ARBA" id="ARBA00023288"/>
    </source>
</evidence>
<feature type="transmembrane region" description="Helical" evidence="11">
    <location>
        <begin position="62"/>
        <end position="81"/>
    </location>
</feature>
<dbReference type="InterPro" id="IPR039859">
    <property type="entry name" value="PFA4/ZDH16/20/ERF2-like"/>
</dbReference>
<comment type="catalytic activity">
    <reaction evidence="10 11">
        <text>L-cysteinyl-[protein] + hexadecanoyl-CoA = S-hexadecanoyl-L-cysteinyl-[protein] + CoA</text>
        <dbReference type="Rhea" id="RHEA:36683"/>
        <dbReference type="Rhea" id="RHEA-COMP:10131"/>
        <dbReference type="Rhea" id="RHEA-COMP:11032"/>
        <dbReference type="ChEBI" id="CHEBI:29950"/>
        <dbReference type="ChEBI" id="CHEBI:57287"/>
        <dbReference type="ChEBI" id="CHEBI:57379"/>
        <dbReference type="ChEBI" id="CHEBI:74151"/>
        <dbReference type="EC" id="2.3.1.225"/>
    </reaction>
</comment>
<evidence type="ECO:0000259" key="13">
    <source>
        <dbReference type="Pfam" id="PF01529"/>
    </source>
</evidence>
<dbReference type="GO" id="GO:0005794">
    <property type="term" value="C:Golgi apparatus"/>
    <property type="evidence" value="ECO:0007669"/>
    <property type="project" value="TreeGrafter"/>
</dbReference>
<dbReference type="EC" id="2.3.1.225" evidence="11"/>
<comment type="caution">
    <text evidence="14">The sequence shown here is derived from an EMBL/GenBank/DDBJ whole genome shotgun (WGS) entry which is preliminary data.</text>
</comment>
<feature type="region of interest" description="Disordered" evidence="12">
    <location>
        <begin position="327"/>
        <end position="358"/>
    </location>
</feature>
<evidence type="ECO:0000256" key="10">
    <source>
        <dbReference type="ARBA" id="ARBA00048048"/>
    </source>
</evidence>
<evidence type="ECO:0000256" key="1">
    <source>
        <dbReference type="ARBA" id="ARBA00004141"/>
    </source>
</evidence>
<keyword evidence="15" id="KW-1185">Reference proteome</keyword>
<dbReference type="InterPro" id="IPR001594">
    <property type="entry name" value="Palmitoyltrfase_DHHC"/>
</dbReference>
<evidence type="ECO:0000256" key="12">
    <source>
        <dbReference type="SAM" id="MobiDB-lite"/>
    </source>
</evidence>
<proteinExistence type="inferred from homology"/>
<comment type="subcellular location">
    <subcellularLocation>
        <location evidence="1">Membrane</location>
        <topology evidence="1">Multi-pass membrane protein</topology>
    </subcellularLocation>
</comment>
<evidence type="ECO:0000256" key="5">
    <source>
        <dbReference type="ARBA" id="ARBA00023136"/>
    </source>
</evidence>
<accession>A0A370U1E7</accession>
<dbReference type="GO" id="GO:0019706">
    <property type="term" value="F:protein-cysteine S-palmitoyltransferase activity"/>
    <property type="evidence" value="ECO:0007669"/>
    <property type="project" value="UniProtKB-EC"/>
</dbReference>
<comment type="domain">
    <text evidence="11">The DHHC domain is required for palmitoyltransferase activity.</text>
</comment>
<keyword evidence="3 11" id="KW-0812">Transmembrane</keyword>
<keyword evidence="2 11" id="KW-0808">Transferase</keyword>
<dbReference type="PANTHER" id="PTHR22883">
    <property type="entry name" value="ZINC FINGER DHHC DOMAIN CONTAINING PROTEIN"/>
    <property type="match status" value="1"/>
</dbReference>